<keyword evidence="8" id="KW-1185">Reference proteome</keyword>
<keyword evidence="5" id="KW-0902">Two-component regulatory system</keyword>
<dbReference type="GO" id="GO:0016301">
    <property type="term" value="F:kinase activity"/>
    <property type="evidence" value="ECO:0007669"/>
    <property type="project" value="UniProtKB-KW"/>
</dbReference>
<keyword evidence="6" id="KW-0472">Membrane</keyword>
<keyword evidence="3" id="KW-0808">Transferase</keyword>
<dbReference type="PANTHER" id="PTHR24421">
    <property type="entry name" value="NITRATE/NITRITE SENSOR PROTEIN NARX-RELATED"/>
    <property type="match status" value="1"/>
</dbReference>
<comment type="caution">
    <text evidence="7">The sequence shown here is derived from an EMBL/GenBank/DDBJ whole genome shotgun (WGS) entry which is preliminary data.</text>
</comment>
<dbReference type="InterPro" id="IPR036890">
    <property type="entry name" value="HATPase_C_sf"/>
</dbReference>
<evidence type="ECO:0000313" key="7">
    <source>
        <dbReference type="EMBL" id="MFC3074103.1"/>
    </source>
</evidence>
<keyword evidence="4 7" id="KW-0418">Kinase</keyword>
<dbReference type="EMBL" id="JBHRSP010000019">
    <property type="protein sequence ID" value="MFC3074103.1"/>
    <property type="molecule type" value="Genomic_DNA"/>
</dbReference>
<feature type="transmembrane region" description="Helical" evidence="6">
    <location>
        <begin position="221"/>
        <end position="239"/>
    </location>
</feature>
<dbReference type="InterPro" id="IPR050482">
    <property type="entry name" value="Sensor_HK_TwoCompSys"/>
</dbReference>
<feature type="transmembrane region" description="Helical" evidence="6">
    <location>
        <begin position="371"/>
        <end position="387"/>
    </location>
</feature>
<sequence length="703" mass="74640">MLIAGTCLFVLYGALSRPASDIVLRGVDAEGRILAEIDGRAGELRGLLGAGAAPGTAIRLEPADFIEEPDMLPGYAAFDRFLERQGAITALMTGPRLAALLADDGGEHVVPVAVQPSRALDSLPAAFWVQLAAGFLTATIAAFFVALRPAHPPVVAFATAGFGVAGAAFSAAIYSTRHLGLDPALFTALSIVNQFSTFLFGVATIYLFAIYPTAVVRPARLWPVPAASLACLVLYRLQWAPHGLVAAQTVIVLMLVAIVALVAAQYRATRRDPAGRAVLLWLGLSVIIGAGVFVVFVALPVALGSEGLITQALGFIPLAAIYIGTALAIARFRLFDLGRWAYRVLLYTAMLALLFACDAALVMLFRLTPTASLAIAVAMAGIAYLPLRDFLFEKLFRSGTPDIADLYRRTVSVGLQPTAAARADAWIGTLKATFRPMHVERRETGAERPELLSDGEGLAIPAFAGLPAAELRFAEEGRRLFNPRDAALAGELARLVETTIADRASYDRGVAEERSRIARDLHDEVGATLLSGLHAADPDRRHECIVDALSDIRQIASGLAGRDVTLSSLIAQMRHESRIRAELHGFSLSWPLDPAADDSEIVLPYTLHRNFHAIHREALSNALAHGVPGEIAVRSALAGGRLTHSVSNARAPAGKPAAEPGLRHHGSANMQARARALGGKLAVDDGGGIHSVRLEFPVTEPPP</sequence>
<comment type="catalytic activity">
    <reaction evidence="1">
        <text>ATP + protein L-histidine = ADP + protein N-phospho-L-histidine.</text>
        <dbReference type="EC" id="2.7.13.3"/>
    </reaction>
</comment>
<gene>
    <name evidence="7" type="ORF">ACFOHH_13400</name>
</gene>
<evidence type="ECO:0000256" key="4">
    <source>
        <dbReference type="ARBA" id="ARBA00022777"/>
    </source>
</evidence>
<evidence type="ECO:0000256" key="6">
    <source>
        <dbReference type="SAM" id="Phobius"/>
    </source>
</evidence>
<name>A0ABV7DI26_9HYPH</name>
<feature type="transmembrane region" description="Helical" evidence="6">
    <location>
        <begin position="154"/>
        <end position="174"/>
    </location>
</feature>
<protein>
    <recommendedName>
        <fullName evidence="2">histidine kinase</fullName>
        <ecNumber evidence="2">2.7.13.3</ecNumber>
    </recommendedName>
</protein>
<keyword evidence="6" id="KW-1133">Transmembrane helix</keyword>
<organism evidence="7 8">
    <name type="scientific">Shinella pollutisoli</name>
    <dbReference type="NCBI Taxonomy" id="2250594"/>
    <lineage>
        <taxon>Bacteria</taxon>
        <taxon>Pseudomonadati</taxon>
        <taxon>Pseudomonadota</taxon>
        <taxon>Alphaproteobacteria</taxon>
        <taxon>Hyphomicrobiales</taxon>
        <taxon>Rhizobiaceae</taxon>
        <taxon>Shinella</taxon>
    </lineage>
</organism>
<feature type="transmembrane region" description="Helical" evidence="6">
    <location>
        <begin position="245"/>
        <end position="266"/>
    </location>
</feature>
<feature type="transmembrane region" description="Helical" evidence="6">
    <location>
        <begin position="344"/>
        <end position="365"/>
    </location>
</feature>
<dbReference type="Gene3D" id="1.20.5.1930">
    <property type="match status" value="1"/>
</dbReference>
<feature type="transmembrane region" description="Helical" evidence="6">
    <location>
        <begin position="308"/>
        <end position="332"/>
    </location>
</feature>
<dbReference type="RefSeq" id="WP_257313090.1">
    <property type="nucleotide sequence ID" value="NZ_JANFDG010000003.1"/>
</dbReference>
<keyword evidence="6" id="KW-0812">Transmembrane</keyword>
<reference evidence="8" key="1">
    <citation type="journal article" date="2019" name="Int. J. Syst. Evol. Microbiol.">
        <title>The Global Catalogue of Microorganisms (GCM) 10K type strain sequencing project: providing services to taxonomists for standard genome sequencing and annotation.</title>
        <authorList>
            <consortium name="The Broad Institute Genomics Platform"/>
            <consortium name="The Broad Institute Genome Sequencing Center for Infectious Disease"/>
            <person name="Wu L."/>
            <person name="Ma J."/>
        </authorList>
    </citation>
    <scope>NUCLEOTIDE SEQUENCE [LARGE SCALE GENOMIC DNA]</scope>
    <source>
        <strain evidence="8">KCTC 52677</strain>
    </source>
</reference>
<proteinExistence type="predicted"/>
<dbReference type="PANTHER" id="PTHR24421:SF10">
    <property type="entry name" value="NITRATE_NITRITE SENSOR PROTEIN NARQ"/>
    <property type="match status" value="1"/>
</dbReference>
<feature type="transmembrane region" description="Helical" evidence="6">
    <location>
        <begin position="186"/>
        <end position="209"/>
    </location>
</feature>
<evidence type="ECO:0000256" key="5">
    <source>
        <dbReference type="ARBA" id="ARBA00023012"/>
    </source>
</evidence>
<evidence type="ECO:0000256" key="2">
    <source>
        <dbReference type="ARBA" id="ARBA00012438"/>
    </source>
</evidence>
<dbReference type="EC" id="2.7.13.3" evidence="2"/>
<accession>A0ABV7DI26</accession>
<dbReference type="Proteomes" id="UP001595377">
    <property type="component" value="Unassembled WGS sequence"/>
</dbReference>
<feature type="transmembrane region" description="Helical" evidence="6">
    <location>
        <begin position="125"/>
        <end position="147"/>
    </location>
</feature>
<evidence type="ECO:0000256" key="1">
    <source>
        <dbReference type="ARBA" id="ARBA00000085"/>
    </source>
</evidence>
<evidence type="ECO:0000256" key="3">
    <source>
        <dbReference type="ARBA" id="ARBA00022679"/>
    </source>
</evidence>
<evidence type="ECO:0000313" key="8">
    <source>
        <dbReference type="Proteomes" id="UP001595377"/>
    </source>
</evidence>
<feature type="transmembrane region" description="Helical" evidence="6">
    <location>
        <begin position="278"/>
        <end position="302"/>
    </location>
</feature>
<dbReference type="Gene3D" id="3.30.565.10">
    <property type="entry name" value="Histidine kinase-like ATPase, C-terminal domain"/>
    <property type="match status" value="1"/>
</dbReference>